<dbReference type="EMBL" id="GBRH01209207">
    <property type="protein sequence ID" value="JAD88688.1"/>
    <property type="molecule type" value="Transcribed_RNA"/>
</dbReference>
<protein>
    <submittedName>
        <fullName evidence="1">Uncharacterized protein</fullName>
    </submittedName>
</protein>
<evidence type="ECO:0000313" key="1">
    <source>
        <dbReference type="EMBL" id="JAD88688.1"/>
    </source>
</evidence>
<sequence>MMALSVQSPAQRILSRSLMKLDAKDVSFFPVSPAMSLSEDRSWEAYKTMRGNETVTLCNFHRTALHDTTSLRSAFPLLINI</sequence>
<accession>A0A0A9DPT8</accession>
<organism evidence="1">
    <name type="scientific">Arundo donax</name>
    <name type="common">Giant reed</name>
    <name type="synonym">Donax arundinaceus</name>
    <dbReference type="NCBI Taxonomy" id="35708"/>
    <lineage>
        <taxon>Eukaryota</taxon>
        <taxon>Viridiplantae</taxon>
        <taxon>Streptophyta</taxon>
        <taxon>Embryophyta</taxon>
        <taxon>Tracheophyta</taxon>
        <taxon>Spermatophyta</taxon>
        <taxon>Magnoliopsida</taxon>
        <taxon>Liliopsida</taxon>
        <taxon>Poales</taxon>
        <taxon>Poaceae</taxon>
        <taxon>PACMAD clade</taxon>
        <taxon>Arundinoideae</taxon>
        <taxon>Arundineae</taxon>
        <taxon>Arundo</taxon>
    </lineage>
</organism>
<dbReference type="AlphaFoldDB" id="A0A0A9DPT8"/>
<reference evidence="1" key="1">
    <citation type="submission" date="2014-09" db="EMBL/GenBank/DDBJ databases">
        <authorList>
            <person name="Magalhaes I.L.F."/>
            <person name="Oliveira U."/>
            <person name="Santos F.R."/>
            <person name="Vidigal T.H.D.A."/>
            <person name="Brescovit A.D."/>
            <person name="Santos A.J."/>
        </authorList>
    </citation>
    <scope>NUCLEOTIDE SEQUENCE</scope>
    <source>
        <tissue evidence="1">Shoot tissue taken approximately 20 cm above the soil surface</tissue>
    </source>
</reference>
<reference evidence="1" key="2">
    <citation type="journal article" date="2015" name="Data Brief">
        <title>Shoot transcriptome of the giant reed, Arundo donax.</title>
        <authorList>
            <person name="Barrero R.A."/>
            <person name="Guerrero F.D."/>
            <person name="Moolhuijzen P."/>
            <person name="Goolsby J.A."/>
            <person name="Tidwell J."/>
            <person name="Bellgard S.E."/>
            <person name="Bellgard M.I."/>
        </authorList>
    </citation>
    <scope>NUCLEOTIDE SEQUENCE</scope>
    <source>
        <tissue evidence="1">Shoot tissue taken approximately 20 cm above the soil surface</tissue>
    </source>
</reference>
<proteinExistence type="predicted"/>
<name>A0A0A9DPT8_ARUDO</name>